<keyword evidence="8" id="KW-0804">Transcription</keyword>
<feature type="region of interest" description="Disordered" evidence="10">
    <location>
        <begin position="415"/>
        <end position="475"/>
    </location>
</feature>
<dbReference type="InterPro" id="IPR001374">
    <property type="entry name" value="R3H_dom"/>
</dbReference>
<dbReference type="OrthoDB" id="6512771at2759"/>
<dbReference type="AlphaFoldDB" id="A0A1M2V2A4"/>
<dbReference type="Pfam" id="PF01424">
    <property type="entry name" value="R3H"/>
    <property type="match status" value="1"/>
</dbReference>
<evidence type="ECO:0000256" key="8">
    <source>
        <dbReference type="ARBA" id="ARBA00023163"/>
    </source>
</evidence>
<dbReference type="PANTHER" id="PTHR12360:SF12">
    <property type="entry name" value="TRANSCRIPTIONAL REPRESSOR NF-X1"/>
    <property type="match status" value="1"/>
</dbReference>
<dbReference type="OMA" id="ETHHACH"/>
<feature type="compositionally biased region" description="Low complexity" evidence="10">
    <location>
        <begin position="442"/>
        <end position="475"/>
    </location>
</feature>
<dbReference type="PANTHER" id="PTHR12360">
    <property type="entry name" value="NUCLEAR TRANSCRIPTION FACTOR, X-BOX BINDING 1 NFX1"/>
    <property type="match status" value="1"/>
</dbReference>
<keyword evidence="4" id="KW-0677">Repeat</keyword>
<comment type="subcellular location">
    <subcellularLocation>
        <location evidence="1">Nucleus</location>
    </subcellularLocation>
</comment>
<comment type="similarity">
    <text evidence="2">Belongs to the NFX1 family.</text>
</comment>
<evidence type="ECO:0000256" key="6">
    <source>
        <dbReference type="ARBA" id="ARBA00022833"/>
    </source>
</evidence>
<dbReference type="GO" id="GO:0000977">
    <property type="term" value="F:RNA polymerase II transcription regulatory region sequence-specific DNA binding"/>
    <property type="evidence" value="ECO:0007669"/>
    <property type="project" value="TreeGrafter"/>
</dbReference>
<dbReference type="GO" id="GO:0000122">
    <property type="term" value="P:negative regulation of transcription by RNA polymerase II"/>
    <property type="evidence" value="ECO:0007669"/>
    <property type="project" value="TreeGrafter"/>
</dbReference>
<evidence type="ECO:0000256" key="2">
    <source>
        <dbReference type="ARBA" id="ARBA00007269"/>
    </source>
</evidence>
<keyword evidence="7" id="KW-0805">Transcription regulation</keyword>
<organism evidence="12 13">
    <name type="scientific">Trametes pubescens</name>
    <name type="common">White-rot fungus</name>
    <dbReference type="NCBI Taxonomy" id="154538"/>
    <lineage>
        <taxon>Eukaryota</taxon>
        <taxon>Fungi</taxon>
        <taxon>Dikarya</taxon>
        <taxon>Basidiomycota</taxon>
        <taxon>Agaricomycotina</taxon>
        <taxon>Agaricomycetes</taxon>
        <taxon>Polyporales</taxon>
        <taxon>Polyporaceae</taxon>
        <taxon>Trametes</taxon>
    </lineage>
</organism>
<accession>A0A1M2V2A4</accession>
<comment type="caution">
    <text evidence="12">The sequence shown here is derived from an EMBL/GenBank/DDBJ whole genome shotgun (WGS) entry which is preliminary data.</text>
</comment>
<dbReference type="PROSITE" id="PS51061">
    <property type="entry name" value="R3H"/>
    <property type="match status" value="1"/>
</dbReference>
<evidence type="ECO:0000256" key="3">
    <source>
        <dbReference type="ARBA" id="ARBA00022723"/>
    </source>
</evidence>
<evidence type="ECO:0000256" key="1">
    <source>
        <dbReference type="ARBA" id="ARBA00004123"/>
    </source>
</evidence>
<name>A0A1M2V2A4_TRAPU</name>
<dbReference type="InterPro" id="IPR000967">
    <property type="entry name" value="Znf_NFX1"/>
</dbReference>
<evidence type="ECO:0000256" key="5">
    <source>
        <dbReference type="ARBA" id="ARBA00022771"/>
    </source>
</evidence>
<proteinExistence type="inferred from homology"/>
<evidence type="ECO:0000256" key="7">
    <source>
        <dbReference type="ARBA" id="ARBA00023015"/>
    </source>
</evidence>
<feature type="domain" description="R3H" evidence="11">
    <location>
        <begin position="313"/>
        <end position="375"/>
    </location>
</feature>
<dbReference type="InterPro" id="IPR034078">
    <property type="entry name" value="NFX1_fam"/>
</dbReference>
<sequence>MIVRPCRCGSTTREVRCFEDAARARARACGETGPNVEITCERPCGALRACGRHQCNRLCCPLASLAGLTKGKGKKRAGAGGDALAFVDQEGWHECDLVCGKLLSCGNHHCEEQDHKGPCPPCLRSSFEETHHACHEDPAPCPPCPYLTTKKCACGKKTVDNVHCSQEKVSCGTACGKLLGCGFHHCERLCHGDPCGPCHAPCGKPRKLCMPAIHPCTLSCHAPASCDESEPCRSIVTISCPCGRIRQSVPCGRSTTNAAREGGQQLKCTNECGIAKRNARLAEALGINPERADSRLSQVTYNDDLATFARANAKFCAIVEKSFADFLASDKKSQILPHMPEQKRRFVHDLAGVYRMDTQMVDQEPHRSVQLLRRIDSRVPAPLLSAAAAALPSSGGLGKLADLRAGGLQPLARPGAALRASPAPGAQGRGWTSVVARQPAPSSRGASPATTRTSTPARSSNVSPAPGPSRVPVVPAPVVVAPVNPEDVPDNWEDEV</sequence>
<dbReference type="CDD" id="cd06008">
    <property type="entry name" value="NF-X1-zinc-finger"/>
    <property type="match status" value="2"/>
</dbReference>
<keyword evidence="6" id="KW-0862">Zinc</keyword>
<evidence type="ECO:0000256" key="4">
    <source>
        <dbReference type="ARBA" id="ARBA00022737"/>
    </source>
</evidence>
<evidence type="ECO:0000259" key="11">
    <source>
        <dbReference type="PROSITE" id="PS51061"/>
    </source>
</evidence>
<dbReference type="SUPFAM" id="SSF82708">
    <property type="entry name" value="R3H domain"/>
    <property type="match status" value="1"/>
</dbReference>
<dbReference type="SMART" id="SM00393">
    <property type="entry name" value="R3H"/>
    <property type="match status" value="1"/>
</dbReference>
<dbReference type="InterPro" id="IPR036867">
    <property type="entry name" value="R3H_dom_sf"/>
</dbReference>
<keyword evidence="3" id="KW-0479">Metal-binding</keyword>
<evidence type="ECO:0000256" key="10">
    <source>
        <dbReference type="SAM" id="MobiDB-lite"/>
    </source>
</evidence>
<dbReference type="GO" id="GO:0008270">
    <property type="term" value="F:zinc ion binding"/>
    <property type="evidence" value="ECO:0007669"/>
    <property type="project" value="UniProtKB-KW"/>
</dbReference>
<protein>
    <submittedName>
        <fullName evidence="12">FKBP12-associated protein 1-like protein</fullName>
    </submittedName>
</protein>
<reference evidence="12 13" key="1">
    <citation type="submission" date="2016-10" db="EMBL/GenBank/DDBJ databases">
        <title>Genome sequence of the basidiomycete white-rot fungus Trametes pubescens.</title>
        <authorList>
            <person name="Makela M.R."/>
            <person name="Granchi Z."/>
            <person name="Peng M."/>
            <person name="De Vries R.P."/>
            <person name="Grigoriev I."/>
            <person name="Riley R."/>
            <person name="Hilden K."/>
        </authorList>
    </citation>
    <scope>NUCLEOTIDE SEQUENCE [LARGE SCALE GENOMIC DNA]</scope>
    <source>
        <strain evidence="12 13">FBCC735</strain>
    </source>
</reference>
<keyword evidence="13" id="KW-1185">Reference proteome</keyword>
<gene>
    <name evidence="12" type="ORF">TRAPUB_7764</name>
</gene>
<evidence type="ECO:0000313" key="12">
    <source>
        <dbReference type="EMBL" id="OJT01708.1"/>
    </source>
</evidence>
<keyword evidence="5" id="KW-0863">Zinc-finger</keyword>
<dbReference type="Proteomes" id="UP000184267">
    <property type="component" value="Unassembled WGS sequence"/>
</dbReference>
<keyword evidence="9" id="KW-0539">Nucleus</keyword>
<evidence type="ECO:0000313" key="13">
    <source>
        <dbReference type="Proteomes" id="UP000184267"/>
    </source>
</evidence>
<dbReference type="Gene3D" id="3.30.1370.50">
    <property type="entry name" value="R3H-like domain"/>
    <property type="match status" value="1"/>
</dbReference>
<dbReference type="GO" id="GO:0000981">
    <property type="term" value="F:DNA-binding transcription factor activity, RNA polymerase II-specific"/>
    <property type="evidence" value="ECO:0007669"/>
    <property type="project" value="TreeGrafter"/>
</dbReference>
<dbReference type="STRING" id="154538.A0A1M2V2A4"/>
<evidence type="ECO:0000256" key="9">
    <source>
        <dbReference type="ARBA" id="ARBA00023242"/>
    </source>
</evidence>
<dbReference type="GO" id="GO:0005634">
    <property type="term" value="C:nucleus"/>
    <property type="evidence" value="ECO:0007669"/>
    <property type="project" value="UniProtKB-SubCell"/>
</dbReference>
<dbReference type="EMBL" id="MNAD01001723">
    <property type="protein sequence ID" value="OJT01708.1"/>
    <property type="molecule type" value="Genomic_DNA"/>
</dbReference>
<dbReference type="SMART" id="SM00438">
    <property type="entry name" value="ZnF_NFX"/>
    <property type="match status" value="4"/>
</dbReference>